<accession>A0A9J5ZQV6</accession>
<proteinExistence type="predicted"/>
<gene>
    <name evidence="2" type="ORF">H5410_014247</name>
</gene>
<dbReference type="AlphaFoldDB" id="A0A9J5ZQV6"/>
<evidence type="ECO:0000313" key="3">
    <source>
        <dbReference type="Proteomes" id="UP000824120"/>
    </source>
</evidence>
<dbReference type="Proteomes" id="UP000824120">
    <property type="component" value="Chromosome 3"/>
</dbReference>
<reference evidence="2 3" key="1">
    <citation type="submission" date="2020-09" db="EMBL/GenBank/DDBJ databases">
        <title>De no assembly of potato wild relative species, Solanum commersonii.</title>
        <authorList>
            <person name="Cho K."/>
        </authorList>
    </citation>
    <scope>NUCLEOTIDE SEQUENCE [LARGE SCALE GENOMIC DNA]</scope>
    <source>
        <strain evidence="2">LZ3.2</strain>
        <tissue evidence="2">Leaf</tissue>
    </source>
</reference>
<keyword evidence="3" id="KW-1185">Reference proteome</keyword>
<dbReference type="EMBL" id="JACXVP010000003">
    <property type="protein sequence ID" value="KAG5614423.1"/>
    <property type="molecule type" value="Genomic_DNA"/>
</dbReference>
<evidence type="ECO:0000256" key="1">
    <source>
        <dbReference type="SAM" id="MobiDB-lite"/>
    </source>
</evidence>
<protein>
    <submittedName>
        <fullName evidence="2">Uncharacterized protein</fullName>
    </submittedName>
</protein>
<evidence type="ECO:0000313" key="2">
    <source>
        <dbReference type="EMBL" id="KAG5614423.1"/>
    </source>
</evidence>
<sequence length="102" mass="10884">MNALAGSDLEVMVVIPNDQLSAMNYYDRAKDWVKHSPIFFHSEINSNSDHAPVFADIQSTSPSTTLDPSNTSPPASSLSSVPLPAQSPMPTGKTSRATKPPS</sequence>
<feature type="compositionally biased region" description="Polar residues" evidence="1">
    <location>
        <begin position="57"/>
        <end position="67"/>
    </location>
</feature>
<feature type="region of interest" description="Disordered" evidence="1">
    <location>
        <begin position="51"/>
        <end position="102"/>
    </location>
</feature>
<name>A0A9J5ZQV6_SOLCO</name>
<comment type="caution">
    <text evidence="2">The sequence shown here is derived from an EMBL/GenBank/DDBJ whole genome shotgun (WGS) entry which is preliminary data.</text>
</comment>
<organism evidence="2 3">
    <name type="scientific">Solanum commersonii</name>
    <name type="common">Commerson's wild potato</name>
    <name type="synonym">Commerson's nightshade</name>
    <dbReference type="NCBI Taxonomy" id="4109"/>
    <lineage>
        <taxon>Eukaryota</taxon>
        <taxon>Viridiplantae</taxon>
        <taxon>Streptophyta</taxon>
        <taxon>Embryophyta</taxon>
        <taxon>Tracheophyta</taxon>
        <taxon>Spermatophyta</taxon>
        <taxon>Magnoliopsida</taxon>
        <taxon>eudicotyledons</taxon>
        <taxon>Gunneridae</taxon>
        <taxon>Pentapetalae</taxon>
        <taxon>asterids</taxon>
        <taxon>lamiids</taxon>
        <taxon>Solanales</taxon>
        <taxon>Solanaceae</taxon>
        <taxon>Solanoideae</taxon>
        <taxon>Solaneae</taxon>
        <taxon>Solanum</taxon>
    </lineage>
</organism>
<feature type="compositionally biased region" description="Polar residues" evidence="1">
    <location>
        <begin position="92"/>
        <end position="102"/>
    </location>
</feature>
<feature type="compositionally biased region" description="Low complexity" evidence="1">
    <location>
        <begin position="68"/>
        <end position="88"/>
    </location>
</feature>
<dbReference type="OrthoDB" id="1932173at2759"/>